<keyword evidence="2" id="KW-0472">Membrane</keyword>
<dbReference type="Pfam" id="PF11086">
    <property type="entry name" value="DUF2878"/>
    <property type="match status" value="1"/>
</dbReference>
<feature type="transmembrane region" description="Helical" evidence="2">
    <location>
        <begin position="146"/>
        <end position="167"/>
    </location>
</feature>
<dbReference type="AlphaFoldDB" id="A0A2W2AL79"/>
<feature type="transmembrane region" description="Helical" evidence="2">
    <location>
        <begin position="28"/>
        <end position="46"/>
    </location>
</feature>
<dbReference type="Proteomes" id="UP000248795">
    <property type="component" value="Unassembled WGS sequence"/>
</dbReference>
<feature type="transmembrane region" description="Helical" evidence="2">
    <location>
        <begin position="92"/>
        <end position="112"/>
    </location>
</feature>
<name>A0A2W2AL79_9HYPH</name>
<keyword evidence="2" id="KW-1133">Transmembrane helix</keyword>
<dbReference type="InterPro" id="IPR021306">
    <property type="entry name" value="DUF2878"/>
</dbReference>
<evidence type="ECO:0000313" key="4">
    <source>
        <dbReference type="Proteomes" id="UP000248795"/>
    </source>
</evidence>
<feature type="transmembrane region" description="Helical" evidence="2">
    <location>
        <begin position="58"/>
        <end position="80"/>
    </location>
</feature>
<keyword evidence="4" id="KW-1185">Reference proteome</keyword>
<feature type="transmembrane region" description="Helical" evidence="2">
    <location>
        <begin position="117"/>
        <end position="134"/>
    </location>
</feature>
<evidence type="ECO:0000256" key="2">
    <source>
        <dbReference type="SAM" id="Phobius"/>
    </source>
</evidence>
<protein>
    <recommendedName>
        <fullName evidence="5">DUF2878 domain-containing protein</fullName>
    </recommendedName>
</protein>
<evidence type="ECO:0008006" key="5">
    <source>
        <dbReference type="Google" id="ProtNLM"/>
    </source>
</evidence>
<evidence type="ECO:0000313" key="3">
    <source>
        <dbReference type="EMBL" id="PZF76305.1"/>
    </source>
</evidence>
<sequence length="192" mass="19730">MPAFTALFQFLAFDIAWASAVAGGAGGWPWIGAIPALGVLALHLFVSRAVIAAELGAVLAIALFGILLEAGFMGAGLVNFAGHPVLGVLPPVWVWALWLGFASLPNGSLVWLQGRPVLQAGLGLVFGPLAYWTGAKMGAAAMPTAGAFLVIALAWALAFPVIMAMAARLSPRQPTRTPVDLDHGAGGRPQGK</sequence>
<accession>A0A2W2AL79</accession>
<gene>
    <name evidence="3" type="ORF">DK847_14035</name>
</gene>
<proteinExistence type="predicted"/>
<organism evidence="3 4">
    <name type="scientific">Aestuariivirga litoralis</name>
    <dbReference type="NCBI Taxonomy" id="2650924"/>
    <lineage>
        <taxon>Bacteria</taxon>
        <taxon>Pseudomonadati</taxon>
        <taxon>Pseudomonadota</taxon>
        <taxon>Alphaproteobacteria</taxon>
        <taxon>Hyphomicrobiales</taxon>
        <taxon>Aestuariivirgaceae</taxon>
        <taxon>Aestuariivirga</taxon>
    </lineage>
</organism>
<feature type="region of interest" description="Disordered" evidence="1">
    <location>
        <begin position="173"/>
        <end position="192"/>
    </location>
</feature>
<keyword evidence="2" id="KW-0812">Transmembrane</keyword>
<reference evidence="4" key="1">
    <citation type="submission" date="2018-06" db="EMBL/GenBank/DDBJ databases">
        <title>Aestuariibacter litoralis strain KCTC 52945T.</title>
        <authorList>
            <person name="Li X."/>
            <person name="Salam N."/>
            <person name="Li J.-L."/>
            <person name="Chen Y.-M."/>
            <person name="Yang Z.-W."/>
            <person name="Zhang L.-Y."/>
            <person name="Han M.-X."/>
            <person name="Xiao M."/>
            <person name="Li W.-J."/>
        </authorList>
    </citation>
    <scope>NUCLEOTIDE SEQUENCE [LARGE SCALE GENOMIC DNA]</scope>
    <source>
        <strain evidence="4">KCTC 52945</strain>
    </source>
</reference>
<dbReference type="EMBL" id="QKVK01000006">
    <property type="protein sequence ID" value="PZF76305.1"/>
    <property type="molecule type" value="Genomic_DNA"/>
</dbReference>
<dbReference type="RefSeq" id="WP_111199142.1">
    <property type="nucleotide sequence ID" value="NZ_QKVK01000006.1"/>
</dbReference>
<evidence type="ECO:0000256" key="1">
    <source>
        <dbReference type="SAM" id="MobiDB-lite"/>
    </source>
</evidence>
<comment type="caution">
    <text evidence="3">The sequence shown here is derived from an EMBL/GenBank/DDBJ whole genome shotgun (WGS) entry which is preliminary data.</text>
</comment>